<reference evidence="4" key="1">
    <citation type="submission" date="2021-01" db="EMBL/GenBank/DDBJ databases">
        <title>Description of Breznakiella homolactica.</title>
        <authorList>
            <person name="Song Y."/>
            <person name="Brune A."/>
        </authorList>
    </citation>
    <scope>NUCLEOTIDE SEQUENCE</scope>
    <source>
        <strain evidence="4">RmG30</strain>
    </source>
</reference>
<gene>
    <name evidence="4" type="ORF">JFL75_19240</name>
</gene>
<evidence type="ECO:0000259" key="3">
    <source>
        <dbReference type="Pfam" id="PF13860"/>
    </source>
</evidence>
<dbReference type="PANTHER" id="PTHR36194:SF1">
    <property type="entry name" value="S-LAYER-LIKE PROTEIN"/>
    <property type="match status" value="1"/>
</dbReference>
<keyword evidence="5" id="KW-1185">Reference proteome</keyword>
<dbReference type="AlphaFoldDB" id="A0A7T7XME0"/>
<sequence>MFRRVLPVLGLLLFLAASPVSGDSIEEVTGTGLYIQSNPTGAKVYIDGISRGTTPLTMSDLSPGRYSLRLEREGYLDRQVRISVPENGRVRVSLDLERATGRLWVTVQRAAGSPDSNILPFNPAVYVDGSLMTGSILTLPEGFRSVRVRAFGWEDASRTVYITAGAMETADFVLRPAAFRISGLAVSRQRFNPGNSGNLGTTEFSFEASSSGQGTLVISNAAGETVYYQYIGPFRTWSQTVIWDGRGRGGTPLPDGVYYARLETESLPWDGSKPAERSASAAVTIDSSIQIYPRSLFSGKPGFLFSPVPDQLPKGSYQFDAGLLFGRPEPSRGAWTSLPFALAFRFSPMDRLEIAAALNVDPEFEGDAATAFAGSVKWRFFGGGGEPFGLALGAAYGWSWKGEVSPFGLVSGPEVFVPLSWTFPVPITVVLSPGLAWPGERGRPDEGIPRGIVSGGVGYRHRIFAAGISAKTDFAFAGDSPVSLEQFSAGAEFKFFPPPSTFVFSVLGGVCLRDSEWGPFGGVGIGLIY</sequence>
<dbReference type="PANTHER" id="PTHR36194">
    <property type="entry name" value="S-LAYER-LIKE PROTEIN"/>
    <property type="match status" value="1"/>
</dbReference>
<evidence type="ECO:0000256" key="1">
    <source>
        <dbReference type="SAM" id="SignalP"/>
    </source>
</evidence>
<protein>
    <submittedName>
        <fullName evidence="4">PEGA domain-containing protein</fullName>
    </submittedName>
</protein>
<feature type="domain" description="FlgD/Vpr Ig-like" evidence="3">
    <location>
        <begin position="199"/>
        <end position="265"/>
    </location>
</feature>
<dbReference type="RefSeq" id="WP_215626344.1">
    <property type="nucleotide sequence ID" value="NZ_CP067089.2"/>
</dbReference>
<dbReference type="InterPro" id="IPR013229">
    <property type="entry name" value="PEGA"/>
</dbReference>
<name>A0A7T7XME0_9SPIR</name>
<dbReference type="EMBL" id="CP067089">
    <property type="protein sequence ID" value="QQO09039.1"/>
    <property type="molecule type" value="Genomic_DNA"/>
</dbReference>
<evidence type="ECO:0000313" key="5">
    <source>
        <dbReference type="Proteomes" id="UP000595917"/>
    </source>
</evidence>
<dbReference type="Gene3D" id="2.60.40.4070">
    <property type="match status" value="1"/>
</dbReference>
<dbReference type="InterPro" id="IPR025965">
    <property type="entry name" value="FlgD/Vpr_Ig-like"/>
</dbReference>
<dbReference type="KEGG" id="bhc:JFL75_19240"/>
<dbReference type="Pfam" id="PF13860">
    <property type="entry name" value="FlgD_ig"/>
    <property type="match status" value="1"/>
</dbReference>
<feature type="chain" id="PRO_5030958742" evidence="1">
    <location>
        <begin position="23"/>
        <end position="529"/>
    </location>
</feature>
<accession>A0A7T7XME0</accession>
<evidence type="ECO:0000313" key="4">
    <source>
        <dbReference type="EMBL" id="QQO09039.1"/>
    </source>
</evidence>
<dbReference type="Pfam" id="PF08308">
    <property type="entry name" value="PEGA"/>
    <property type="match status" value="1"/>
</dbReference>
<organism evidence="4 5">
    <name type="scientific">Breznakiella homolactica</name>
    <dbReference type="NCBI Taxonomy" id="2798577"/>
    <lineage>
        <taxon>Bacteria</taxon>
        <taxon>Pseudomonadati</taxon>
        <taxon>Spirochaetota</taxon>
        <taxon>Spirochaetia</taxon>
        <taxon>Spirochaetales</taxon>
        <taxon>Breznakiellaceae</taxon>
        <taxon>Breznakiella</taxon>
    </lineage>
</organism>
<evidence type="ECO:0000259" key="2">
    <source>
        <dbReference type="Pfam" id="PF08308"/>
    </source>
</evidence>
<feature type="domain" description="PEGA" evidence="2">
    <location>
        <begin position="32"/>
        <end position="98"/>
    </location>
</feature>
<proteinExistence type="predicted"/>
<feature type="signal peptide" evidence="1">
    <location>
        <begin position="1"/>
        <end position="22"/>
    </location>
</feature>
<dbReference type="Proteomes" id="UP000595917">
    <property type="component" value="Chromosome"/>
</dbReference>
<keyword evidence="1" id="KW-0732">Signal</keyword>